<sequence>MSSSSQEDQDCANLARAALFPKRMHRDVADASHFPALLQLDLLRNQVLSSTPNASISSVFPRHVLVVRNLADGGTQWNGEPDLDDDGAQSSFQVIPDRLSVTCSSRQCKDLVSSQRAFRRTIRGEEEEIVLCSDRILKPDSQDKRYKGVARELPPKSYQAVEEVLAHQLVQVRSNIHDNNAAKVQLDAAKAAECYFSRHAYEGTMQVKKGSRLQTGYSWLPSFAQNWSMNKCLSAVAMEQLVAQKLCQNKQDAKEAVQAALKKNQEQQ</sequence>
<reference evidence="1" key="1">
    <citation type="submission" date="2020-06" db="EMBL/GenBank/DDBJ databases">
        <authorList>
            <consortium name="Plant Systems Biology data submission"/>
        </authorList>
    </citation>
    <scope>NUCLEOTIDE SEQUENCE</scope>
    <source>
        <strain evidence="1">D6</strain>
    </source>
</reference>
<dbReference type="AlphaFoldDB" id="A0A9N8DKY5"/>
<gene>
    <name evidence="1" type="ORF">SEMRO_186_G080740.1</name>
</gene>
<accession>A0A9N8DKY5</accession>
<proteinExistence type="predicted"/>
<name>A0A9N8DKY5_9STRA</name>
<protein>
    <submittedName>
        <fullName evidence="1">Uncharacterized protein</fullName>
    </submittedName>
</protein>
<organism evidence="1 2">
    <name type="scientific">Seminavis robusta</name>
    <dbReference type="NCBI Taxonomy" id="568900"/>
    <lineage>
        <taxon>Eukaryota</taxon>
        <taxon>Sar</taxon>
        <taxon>Stramenopiles</taxon>
        <taxon>Ochrophyta</taxon>
        <taxon>Bacillariophyta</taxon>
        <taxon>Bacillariophyceae</taxon>
        <taxon>Bacillariophycidae</taxon>
        <taxon>Naviculales</taxon>
        <taxon>Naviculaceae</taxon>
        <taxon>Seminavis</taxon>
    </lineage>
</organism>
<dbReference type="EMBL" id="CAICTM010000185">
    <property type="protein sequence ID" value="CAB9504126.1"/>
    <property type="molecule type" value="Genomic_DNA"/>
</dbReference>
<keyword evidence="2" id="KW-1185">Reference proteome</keyword>
<evidence type="ECO:0000313" key="2">
    <source>
        <dbReference type="Proteomes" id="UP001153069"/>
    </source>
</evidence>
<comment type="caution">
    <text evidence="1">The sequence shown here is derived from an EMBL/GenBank/DDBJ whole genome shotgun (WGS) entry which is preliminary data.</text>
</comment>
<dbReference type="Proteomes" id="UP001153069">
    <property type="component" value="Unassembled WGS sequence"/>
</dbReference>
<evidence type="ECO:0000313" key="1">
    <source>
        <dbReference type="EMBL" id="CAB9504126.1"/>
    </source>
</evidence>